<feature type="transmembrane region" description="Helical" evidence="1">
    <location>
        <begin position="265"/>
        <end position="286"/>
    </location>
</feature>
<dbReference type="Proteomes" id="UP000320333">
    <property type="component" value="Unassembled WGS sequence"/>
</dbReference>
<name>A0A507FG10_9FUNG</name>
<dbReference type="InterPro" id="IPR040410">
    <property type="entry name" value="UPF0658_Golgi"/>
</dbReference>
<proteinExistence type="predicted"/>
<feature type="transmembrane region" description="Helical" evidence="1">
    <location>
        <begin position="331"/>
        <end position="354"/>
    </location>
</feature>
<dbReference type="PANTHER" id="PTHR34391:SF1">
    <property type="entry name" value="UPF0658 GOLGI APPARATUS MEMBRANE PROTEIN C1952.10C-RELATED"/>
    <property type="match status" value="1"/>
</dbReference>
<dbReference type="AlphaFoldDB" id="A0A507FG10"/>
<gene>
    <name evidence="2" type="ORF">CcCBS67573_g04049</name>
</gene>
<dbReference type="GO" id="GO:0005794">
    <property type="term" value="C:Golgi apparatus"/>
    <property type="evidence" value="ECO:0007669"/>
    <property type="project" value="TreeGrafter"/>
</dbReference>
<feature type="transmembrane region" description="Helical" evidence="1">
    <location>
        <begin position="53"/>
        <end position="77"/>
    </location>
</feature>
<evidence type="ECO:0000256" key="1">
    <source>
        <dbReference type="SAM" id="Phobius"/>
    </source>
</evidence>
<feature type="transmembrane region" description="Helical" evidence="1">
    <location>
        <begin position="234"/>
        <end position="258"/>
    </location>
</feature>
<dbReference type="OrthoDB" id="2448307at2759"/>
<dbReference type="PANTHER" id="PTHR34391">
    <property type="entry name" value="UPF0658 GOLGI APPARATUS MEMBRANE PROTEIN C1952.10C-RELATED"/>
    <property type="match status" value="1"/>
</dbReference>
<evidence type="ECO:0000313" key="2">
    <source>
        <dbReference type="EMBL" id="TPX74685.1"/>
    </source>
</evidence>
<protein>
    <submittedName>
        <fullName evidence="2">Uncharacterized protein</fullName>
    </submittedName>
</protein>
<feature type="transmembrane region" description="Helical" evidence="1">
    <location>
        <begin position="292"/>
        <end position="310"/>
    </location>
</feature>
<feature type="transmembrane region" description="Helical" evidence="1">
    <location>
        <begin position="117"/>
        <end position="135"/>
    </location>
</feature>
<feature type="transmembrane region" description="Helical" evidence="1">
    <location>
        <begin position="184"/>
        <end position="208"/>
    </location>
</feature>
<reference evidence="2 3" key="1">
    <citation type="journal article" date="2019" name="Sci. Rep.">
        <title>Comparative genomics of chytrid fungi reveal insights into the obligate biotrophic and pathogenic lifestyle of Synchytrium endobioticum.</title>
        <authorList>
            <person name="van de Vossenberg B.T.L.H."/>
            <person name="Warris S."/>
            <person name="Nguyen H.D.T."/>
            <person name="van Gent-Pelzer M.P.E."/>
            <person name="Joly D.L."/>
            <person name="van de Geest H.C."/>
            <person name="Bonants P.J.M."/>
            <person name="Smith D.S."/>
            <person name="Levesque C.A."/>
            <person name="van der Lee T.A.J."/>
        </authorList>
    </citation>
    <scope>NUCLEOTIDE SEQUENCE [LARGE SCALE GENOMIC DNA]</scope>
    <source>
        <strain evidence="2 3">CBS 675.73</strain>
    </source>
</reference>
<dbReference type="EMBL" id="QEAP01000113">
    <property type="protein sequence ID" value="TPX74685.1"/>
    <property type="molecule type" value="Genomic_DNA"/>
</dbReference>
<keyword evidence="3" id="KW-1185">Reference proteome</keyword>
<keyword evidence="1" id="KW-0472">Membrane</keyword>
<keyword evidence="1" id="KW-0812">Transmembrane</keyword>
<organism evidence="2 3">
    <name type="scientific">Chytriomyces confervae</name>
    <dbReference type="NCBI Taxonomy" id="246404"/>
    <lineage>
        <taxon>Eukaryota</taxon>
        <taxon>Fungi</taxon>
        <taxon>Fungi incertae sedis</taxon>
        <taxon>Chytridiomycota</taxon>
        <taxon>Chytridiomycota incertae sedis</taxon>
        <taxon>Chytridiomycetes</taxon>
        <taxon>Chytridiales</taxon>
        <taxon>Chytriomycetaceae</taxon>
        <taxon>Chytriomyces</taxon>
    </lineage>
</organism>
<sequence length="362" mass="41063">MMIWSMHKCAREDAPRRLSLFYDLGKFPKIFIENLFAMRILPPSAATSSYSTLAAVFAEAAIIIPLESWITSIYFSNTDPFSPGEDKSIIVYLIIFCLAHLFQIILCWDALYHQNTIQILGFLFFTTAATAYAVFQGASITSNIAEGDARHDLFMDNPLLALNATKAGNLLYIPDSAQKAQMKAMLLAVPAIMAVFAIGYFAIFYNLYQEFGWKIYKKIGADPHMRYMYRLYQMFIMMIKLDVFFMFGFGIQFLVLIIQLHDPEFAITIAAIPVLMGILAMAIHGIRTENKVITISFMCGLMLANSYFAFKIFRIFTQPEKYQYTKKYLTFFALLSIIVVSVSLGITGLCYSNFGKGLKEHS</sequence>
<feature type="transmembrane region" description="Helical" evidence="1">
    <location>
        <begin position="89"/>
        <end position="111"/>
    </location>
</feature>
<accession>A0A507FG10</accession>
<keyword evidence="1" id="KW-1133">Transmembrane helix</keyword>
<comment type="caution">
    <text evidence="2">The sequence shown here is derived from an EMBL/GenBank/DDBJ whole genome shotgun (WGS) entry which is preliminary data.</text>
</comment>
<evidence type="ECO:0000313" key="3">
    <source>
        <dbReference type="Proteomes" id="UP000320333"/>
    </source>
</evidence>